<feature type="domain" description="DUF7259" evidence="2">
    <location>
        <begin position="226"/>
        <end position="302"/>
    </location>
</feature>
<evidence type="ECO:0000313" key="3">
    <source>
        <dbReference type="EMBL" id="QPC44358.1"/>
    </source>
</evidence>
<dbReference type="RefSeq" id="WP_213161727.1">
    <property type="nucleotide sequence ID" value="NZ_CP058214.1"/>
</dbReference>
<dbReference type="Proteomes" id="UP000593594">
    <property type="component" value="Chromosome"/>
</dbReference>
<dbReference type="InterPro" id="IPR054236">
    <property type="entry name" value="DUF6963"/>
</dbReference>
<keyword evidence="4" id="KW-1185">Reference proteome</keyword>
<gene>
    <name evidence="3" type="ORF">HW532_17625</name>
</gene>
<dbReference type="EMBL" id="CP058214">
    <property type="protein sequence ID" value="QPC44358.1"/>
    <property type="molecule type" value="Genomic_DNA"/>
</dbReference>
<reference evidence="3 4" key="1">
    <citation type="submission" date="2020-06" db="EMBL/GenBank/DDBJ databases">
        <title>Genome sequence of 2 isolates from Red Sea Mangroves.</title>
        <authorList>
            <person name="Sefrji F."/>
            <person name="Michoud G."/>
            <person name="Merlino G."/>
            <person name="Daffonchio D."/>
        </authorList>
    </citation>
    <scope>NUCLEOTIDE SEQUENCE [LARGE SCALE GENOMIC DNA]</scope>
    <source>
        <strain evidence="3 4">R1DC25</strain>
    </source>
</reference>
<feature type="domain" description="DUF6963" evidence="1">
    <location>
        <begin position="2"/>
        <end position="219"/>
    </location>
</feature>
<protein>
    <submittedName>
        <fullName evidence="3">Uncharacterized protein</fullName>
    </submittedName>
</protein>
<sequence length="315" mass="31476">MTIGIAAYGAGAGAAVAEALAMAERVGRGEIGGFAVFAALVAGRPAFFTTQRGGLGALRAAWSTAGGEAALMEAPLAAVISSGPDRPEPLTKFLVAAPAGLVTGHRLPDTPGVGGEPINRQVLRRLEAGEAPADAVKAVLSAHGEYDAGLVAATPDGIALANSRRVARRPDIGEARLVADGGDAGIAILHNSIRPVAGLAACAAEAGFGMLAGAAAPRRTIALAAGLTVAAGEADEVEIDGEGRITAIRSANPGLAGKTGWTSSAVYAGSAVLHGGCVIGRTLGEAWARIDRCTVLEVDPERSAIAMETTIREEP</sequence>
<evidence type="ECO:0000259" key="2">
    <source>
        <dbReference type="Pfam" id="PF23920"/>
    </source>
</evidence>
<dbReference type="Pfam" id="PF23920">
    <property type="entry name" value="DUF7259"/>
    <property type="match status" value="1"/>
</dbReference>
<proteinExistence type="predicted"/>
<evidence type="ECO:0000259" key="1">
    <source>
        <dbReference type="Pfam" id="PF22288"/>
    </source>
</evidence>
<evidence type="ECO:0000313" key="4">
    <source>
        <dbReference type="Proteomes" id="UP000593594"/>
    </source>
</evidence>
<name>A0A7S8C6L1_9HYPH</name>
<organism evidence="3 4">
    <name type="scientific">Kaustia mangrovi</name>
    <dbReference type="NCBI Taxonomy" id="2593653"/>
    <lineage>
        <taxon>Bacteria</taxon>
        <taxon>Pseudomonadati</taxon>
        <taxon>Pseudomonadota</taxon>
        <taxon>Alphaproteobacteria</taxon>
        <taxon>Hyphomicrobiales</taxon>
        <taxon>Parvibaculaceae</taxon>
        <taxon>Kaustia</taxon>
    </lineage>
</organism>
<dbReference type="InterPro" id="IPR055683">
    <property type="entry name" value="DUF7259"/>
</dbReference>
<dbReference type="KEGG" id="kmn:HW532_17625"/>
<dbReference type="AlphaFoldDB" id="A0A7S8C6L1"/>
<accession>A0A7S8C6L1</accession>
<dbReference type="Pfam" id="PF22288">
    <property type="entry name" value="DUF6963"/>
    <property type="match status" value="1"/>
</dbReference>